<reference evidence="2 3" key="1">
    <citation type="submission" date="2018-02" db="EMBL/GenBank/DDBJ databases">
        <title>Complete genome sequence of Streptomyces dengpaensis, the producer of angucyclines.</title>
        <authorList>
            <person name="Yumei L."/>
        </authorList>
    </citation>
    <scope>NUCLEOTIDE SEQUENCE [LARGE SCALE GENOMIC DNA]</scope>
    <source>
        <strain evidence="2 3">XZHG99</strain>
    </source>
</reference>
<dbReference type="EMBL" id="CP026652">
    <property type="protein sequence ID" value="AVH54582.1"/>
    <property type="molecule type" value="Genomic_DNA"/>
</dbReference>
<organism evidence="2 3">
    <name type="scientific">Streptomyces dengpaensis</name>
    <dbReference type="NCBI Taxonomy" id="2049881"/>
    <lineage>
        <taxon>Bacteria</taxon>
        <taxon>Bacillati</taxon>
        <taxon>Actinomycetota</taxon>
        <taxon>Actinomycetes</taxon>
        <taxon>Kitasatosporales</taxon>
        <taxon>Streptomycetaceae</taxon>
        <taxon>Streptomyces</taxon>
    </lineage>
</organism>
<sequence>MSRVRENRMHGSKRRGLETERTCSATVPAPDPTGRLVVGQASATENPVFNTPRRYGRQAG</sequence>
<evidence type="ECO:0000256" key="1">
    <source>
        <dbReference type="SAM" id="MobiDB-lite"/>
    </source>
</evidence>
<name>A0ABM6SK50_9ACTN</name>
<keyword evidence="3" id="KW-1185">Reference proteome</keyword>
<gene>
    <name evidence="2" type="ORF">C4B68_00590</name>
</gene>
<feature type="compositionally biased region" description="Basic and acidic residues" evidence="1">
    <location>
        <begin position="1"/>
        <end position="21"/>
    </location>
</feature>
<proteinExistence type="predicted"/>
<evidence type="ECO:0000313" key="2">
    <source>
        <dbReference type="EMBL" id="AVH54582.1"/>
    </source>
</evidence>
<feature type="region of interest" description="Disordered" evidence="1">
    <location>
        <begin position="1"/>
        <end position="60"/>
    </location>
</feature>
<accession>A0ABM6SK50</accession>
<dbReference type="Proteomes" id="UP000238413">
    <property type="component" value="Chromosome"/>
</dbReference>
<protein>
    <submittedName>
        <fullName evidence="2">Uncharacterized protein</fullName>
    </submittedName>
</protein>
<evidence type="ECO:0000313" key="3">
    <source>
        <dbReference type="Proteomes" id="UP000238413"/>
    </source>
</evidence>